<gene>
    <name evidence="1" type="ORF">Salat_0614100</name>
</gene>
<dbReference type="PANTHER" id="PTHR47074">
    <property type="entry name" value="BNAC02G40300D PROTEIN"/>
    <property type="match status" value="1"/>
</dbReference>
<dbReference type="CDD" id="cd06222">
    <property type="entry name" value="RNase_H_like"/>
    <property type="match status" value="1"/>
</dbReference>
<dbReference type="PANTHER" id="PTHR47074:SF11">
    <property type="entry name" value="REVERSE TRANSCRIPTASE-LIKE PROTEIN"/>
    <property type="match status" value="1"/>
</dbReference>
<comment type="caution">
    <text evidence="1">The sequence shown here is derived from an EMBL/GenBank/DDBJ whole genome shotgun (WGS) entry which is preliminary data.</text>
</comment>
<keyword evidence="2" id="KW-1185">Reference proteome</keyword>
<organism evidence="1 2">
    <name type="scientific">Sesamum alatum</name>
    <dbReference type="NCBI Taxonomy" id="300844"/>
    <lineage>
        <taxon>Eukaryota</taxon>
        <taxon>Viridiplantae</taxon>
        <taxon>Streptophyta</taxon>
        <taxon>Embryophyta</taxon>
        <taxon>Tracheophyta</taxon>
        <taxon>Spermatophyta</taxon>
        <taxon>Magnoliopsida</taxon>
        <taxon>eudicotyledons</taxon>
        <taxon>Gunneridae</taxon>
        <taxon>Pentapetalae</taxon>
        <taxon>asterids</taxon>
        <taxon>lamiids</taxon>
        <taxon>Lamiales</taxon>
        <taxon>Pedaliaceae</taxon>
        <taxon>Sesamum</taxon>
    </lineage>
</organism>
<dbReference type="Proteomes" id="UP001293254">
    <property type="component" value="Unassembled WGS sequence"/>
</dbReference>
<proteinExistence type="predicted"/>
<protein>
    <recommendedName>
        <fullName evidence="3">RNase H type-1 domain-containing protein</fullName>
    </recommendedName>
</protein>
<dbReference type="InterPro" id="IPR052929">
    <property type="entry name" value="RNase_H-like_EbsB-rel"/>
</dbReference>
<reference evidence="1" key="1">
    <citation type="submission" date="2020-06" db="EMBL/GenBank/DDBJ databases">
        <authorList>
            <person name="Li T."/>
            <person name="Hu X."/>
            <person name="Zhang T."/>
            <person name="Song X."/>
            <person name="Zhang H."/>
            <person name="Dai N."/>
            <person name="Sheng W."/>
            <person name="Hou X."/>
            <person name="Wei L."/>
        </authorList>
    </citation>
    <scope>NUCLEOTIDE SEQUENCE</scope>
    <source>
        <strain evidence="1">3651</strain>
        <tissue evidence="1">Leaf</tissue>
    </source>
</reference>
<evidence type="ECO:0008006" key="3">
    <source>
        <dbReference type="Google" id="ProtNLM"/>
    </source>
</evidence>
<evidence type="ECO:0000313" key="1">
    <source>
        <dbReference type="EMBL" id="KAK4434513.1"/>
    </source>
</evidence>
<sequence>MENKSMYPHECVDVATRLLNDFQQVMKVPTHRPQQAHDTWSTPSANWVKINFDASLMPGRNGVGLGIVARDHRGKCIAWRTSFFNYVCDAEHGEALAARQAVEMCLTAIIHDIQCMCTADKHFEFRWVRRTANHAAHLLARAAFSHNKGTSPPLFLLDTLRAEAPD</sequence>
<evidence type="ECO:0000313" key="2">
    <source>
        <dbReference type="Proteomes" id="UP001293254"/>
    </source>
</evidence>
<dbReference type="InterPro" id="IPR012337">
    <property type="entry name" value="RNaseH-like_sf"/>
</dbReference>
<reference evidence="1" key="2">
    <citation type="journal article" date="2024" name="Plant">
        <title>Genomic evolution and insights into agronomic trait innovations of Sesamum species.</title>
        <authorList>
            <person name="Miao H."/>
            <person name="Wang L."/>
            <person name="Qu L."/>
            <person name="Liu H."/>
            <person name="Sun Y."/>
            <person name="Le M."/>
            <person name="Wang Q."/>
            <person name="Wei S."/>
            <person name="Zheng Y."/>
            <person name="Lin W."/>
            <person name="Duan Y."/>
            <person name="Cao H."/>
            <person name="Xiong S."/>
            <person name="Wang X."/>
            <person name="Wei L."/>
            <person name="Li C."/>
            <person name="Ma Q."/>
            <person name="Ju M."/>
            <person name="Zhao R."/>
            <person name="Li G."/>
            <person name="Mu C."/>
            <person name="Tian Q."/>
            <person name="Mei H."/>
            <person name="Zhang T."/>
            <person name="Gao T."/>
            <person name="Zhang H."/>
        </authorList>
    </citation>
    <scope>NUCLEOTIDE SEQUENCE</scope>
    <source>
        <strain evidence="1">3651</strain>
    </source>
</reference>
<name>A0AAE1YRA1_9LAMI</name>
<dbReference type="AlphaFoldDB" id="A0AAE1YRA1"/>
<dbReference type="SUPFAM" id="SSF53098">
    <property type="entry name" value="Ribonuclease H-like"/>
    <property type="match status" value="1"/>
</dbReference>
<accession>A0AAE1YRA1</accession>
<dbReference type="InterPro" id="IPR044730">
    <property type="entry name" value="RNase_H-like_dom_plant"/>
</dbReference>
<dbReference type="EMBL" id="JACGWO010000002">
    <property type="protein sequence ID" value="KAK4434513.1"/>
    <property type="molecule type" value="Genomic_DNA"/>
</dbReference>